<keyword evidence="2" id="KW-1185">Reference proteome</keyword>
<evidence type="ECO:0000313" key="1">
    <source>
        <dbReference type="EMBL" id="KAI0030162.1"/>
    </source>
</evidence>
<organism evidence="1 2">
    <name type="scientific">Vararia minispora EC-137</name>
    <dbReference type="NCBI Taxonomy" id="1314806"/>
    <lineage>
        <taxon>Eukaryota</taxon>
        <taxon>Fungi</taxon>
        <taxon>Dikarya</taxon>
        <taxon>Basidiomycota</taxon>
        <taxon>Agaricomycotina</taxon>
        <taxon>Agaricomycetes</taxon>
        <taxon>Russulales</taxon>
        <taxon>Lachnocladiaceae</taxon>
        <taxon>Vararia</taxon>
    </lineage>
</organism>
<protein>
    <submittedName>
        <fullName evidence="1">Uncharacterized protein</fullName>
    </submittedName>
</protein>
<reference evidence="1" key="1">
    <citation type="submission" date="2021-02" db="EMBL/GenBank/DDBJ databases">
        <authorList>
            <consortium name="DOE Joint Genome Institute"/>
            <person name="Ahrendt S."/>
            <person name="Looney B.P."/>
            <person name="Miyauchi S."/>
            <person name="Morin E."/>
            <person name="Drula E."/>
            <person name="Courty P.E."/>
            <person name="Chicoki N."/>
            <person name="Fauchery L."/>
            <person name="Kohler A."/>
            <person name="Kuo A."/>
            <person name="Labutti K."/>
            <person name="Pangilinan J."/>
            <person name="Lipzen A."/>
            <person name="Riley R."/>
            <person name="Andreopoulos W."/>
            <person name="He G."/>
            <person name="Johnson J."/>
            <person name="Barry K.W."/>
            <person name="Grigoriev I.V."/>
            <person name="Nagy L."/>
            <person name="Hibbett D."/>
            <person name="Henrissat B."/>
            <person name="Matheny P.B."/>
            <person name="Labbe J."/>
            <person name="Martin F."/>
        </authorList>
    </citation>
    <scope>NUCLEOTIDE SEQUENCE</scope>
    <source>
        <strain evidence="1">EC-137</strain>
    </source>
</reference>
<dbReference type="EMBL" id="MU273636">
    <property type="protein sequence ID" value="KAI0030162.1"/>
    <property type="molecule type" value="Genomic_DNA"/>
</dbReference>
<reference evidence="1" key="2">
    <citation type="journal article" date="2022" name="New Phytol.">
        <title>Evolutionary transition to the ectomycorrhizal habit in the genomes of a hyperdiverse lineage of mushroom-forming fungi.</title>
        <authorList>
            <person name="Looney B."/>
            <person name="Miyauchi S."/>
            <person name="Morin E."/>
            <person name="Drula E."/>
            <person name="Courty P.E."/>
            <person name="Kohler A."/>
            <person name="Kuo A."/>
            <person name="LaButti K."/>
            <person name="Pangilinan J."/>
            <person name="Lipzen A."/>
            <person name="Riley R."/>
            <person name="Andreopoulos W."/>
            <person name="He G."/>
            <person name="Johnson J."/>
            <person name="Nolan M."/>
            <person name="Tritt A."/>
            <person name="Barry K.W."/>
            <person name="Grigoriev I.V."/>
            <person name="Nagy L.G."/>
            <person name="Hibbett D."/>
            <person name="Henrissat B."/>
            <person name="Matheny P.B."/>
            <person name="Labbe J."/>
            <person name="Martin F.M."/>
        </authorList>
    </citation>
    <scope>NUCLEOTIDE SEQUENCE</scope>
    <source>
        <strain evidence="1">EC-137</strain>
    </source>
</reference>
<dbReference type="Proteomes" id="UP000814128">
    <property type="component" value="Unassembled WGS sequence"/>
</dbReference>
<gene>
    <name evidence="1" type="ORF">K488DRAFT_54834</name>
</gene>
<name>A0ACB8QEL7_9AGAM</name>
<evidence type="ECO:0000313" key="2">
    <source>
        <dbReference type="Proteomes" id="UP000814128"/>
    </source>
</evidence>
<proteinExistence type="predicted"/>
<feature type="non-terminal residue" evidence="1">
    <location>
        <position position="1"/>
    </location>
</feature>
<comment type="caution">
    <text evidence="1">The sequence shown here is derived from an EMBL/GenBank/DDBJ whole genome shotgun (WGS) entry which is preliminary data.</text>
</comment>
<sequence length="689" mass="75753">RLSALVIGIDHYKHSGDSFRDLTGCVADADAMFSYLTETLLVPPDQIINLRDEEATRERILLCVRAFAKDSRVNYGDPIFIYFAGYGSSTYAPKVWEPRGISGHVNMLLPHDFAPWTNDDRGAQGISMLTLTTLLCQLVQAKGDNITVILDASFSGTRTITDKLYPGLFTRAIALPKDYAIIPTIDRDLLTRGPDGRILNVVPERSGLFPFAILLAAAPLEDAHETDGRGWFTRALLWHLSDASFRVDTISATALIGRLPDLPQQRPCCVGLHVSRILFNGMVHGPNRTFSRMIMSADWGIGLDAGTANGVSKNARFDVYASPQETSRSIGSLLVTGVSVCSASMERLTSTGLALYCSPLAWAVQTHAGDAFDVPVAIQLDDSLVDILGHIAKEIAAPGNDRRLQLVDLHHHHELSMAYKDGRVVFQITDSFWRENGRSSLDYSVPATADAVYTVLQHAADFFFLLRNSHRYPLLAPLVRVRVYQVEERAAASETSGEQWRGAAAFERIGGHVNVSGIAVIPIDGHTSGKYGFRITSDHNAPLFVWVFLFDLDDLHIPIDLEHTEQLWEAVPSLMPYGKLEIGYGHGGNGDPLSFELADGLSADVSYLKVFVTEEYVDLSYIARPSPFTESVAPLPKPPTRGLHEAHLIAVVQKVTARERSESAPSDRRLRRTGSRSIRTSSGLHRSGL</sequence>
<accession>A0ACB8QEL7</accession>